<evidence type="ECO:0000256" key="1">
    <source>
        <dbReference type="ARBA" id="ARBA00006336"/>
    </source>
</evidence>
<dbReference type="InterPro" id="IPR036380">
    <property type="entry name" value="Isochorismatase-like_sf"/>
</dbReference>
<proteinExistence type="inferred from homology"/>
<dbReference type="Gene3D" id="3.40.50.850">
    <property type="entry name" value="Isochorismatase-like"/>
    <property type="match status" value="1"/>
</dbReference>
<dbReference type="RefSeq" id="WP_071868387.1">
    <property type="nucleotide sequence ID" value="NZ_BJUG01000002.1"/>
</dbReference>
<sequence length="188" mass="21851">MKAQLYDALVVIDLQNGVCHDKTEIFGLELLTKQVNERILLYKEQQKQIIFIQHADKELISGTTAWKIIPEIIQPNEARYIEKTHADAFLETALQNMLMELNIQTLEICGTQTEYCVDTSIKVAHHLGYQVRKLHSLTTTYDNAWINLHFYETTNVFSPFLIRLLMRQGFFWLSDSRICFIIGKSKIA</sequence>
<dbReference type="InterPro" id="IPR000868">
    <property type="entry name" value="Isochorismatase-like_dom"/>
</dbReference>
<reference evidence="4 5" key="1">
    <citation type="submission" date="2019-07" db="EMBL/GenBank/DDBJ databases">
        <title>Whole genome shotgun sequence of Enterococcus thailandicus NBRC 101867.</title>
        <authorList>
            <person name="Hosoyama A."/>
            <person name="Uohara A."/>
            <person name="Ohji S."/>
            <person name="Ichikawa N."/>
        </authorList>
    </citation>
    <scope>NUCLEOTIDE SEQUENCE [LARGE SCALE GENOMIC DNA]</scope>
    <source>
        <strain evidence="4 5">NBRC 101867</strain>
    </source>
</reference>
<accession>A0A510WAS2</accession>
<dbReference type="PANTHER" id="PTHR43540:SF14">
    <property type="entry name" value="ISOCHORISMATASE"/>
    <property type="match status" value="1"/>
</dbReference>
<evidence type="ECO:0000259" key="3">
    <source>
        <dbReference type="Pfam" id="PF00857"/>
    </source>
</evidence>
<dbReference type="GO" id="GO:0016787">
    <property type="term" value="F:hydrolase activity"/>
    <property type="evidence" value="ECO:0007669"/>
    <property type="project" value="UniProtKB-KW"/>
</dbReference>
<keyword evidence="2" id="KW-0378">Hydrolase</keyword>
<comment type="similarity">
    <text evidence="1">Belongs to the isochorismatase family.</text>
</comment>
<dbReference type="Proteomes" id="UP000321361">
    <property type="component" value="Unassembled WGS sequence"/>
</dbReference>
<gene>
    <name evidence="4" type="ORF">ETH01_05230</name>
</gene>
<evidence type="ECO:0000313" key="5">
    <source>
        <dbReference type="Proteomes" id="UP000321361"/>
    </source>
</evidence>
<evidence type="ECO:0000313" key="4">
    <source>
        <dbReference type="EMBL" id="GEK36236.1"/>
    </source>
</evidence>
<dbReference type="InterPro" id="IPR050272">
    <property type="entry name" value="Isochorismatase-like_hydrls"/>
</dbReference>
<dbReference type="OrthoDB" id="9785724at2"/>
<comment type="caution">
    <text evidence="4">The sequence shown here is derived from an EMBL/GenBank/DDBJ whole genome shotgun (WGS) entry which is preliminary data.</text>
</comment>
<dbReference type="AlphaFoldDB" id="A0A510WAS2"/>
<organism evidence="4 5">
    <name type="scientific">Enterococcus thailandicus</name>
    <dbReference type="NCBI Taxonomy" id="417368"/>
    <lineage>
        <taxon>Bacteria</taxon>
        <taxon>Bacillati</taxon>
        <taxon>Bacillota</taxon>
        <taxon>Bacilli</taxon>
        <taxon>Lactobacillales</taxon>
        <taxon>Enterococcaceae</taxon>
        <taxon>Enterococcus</taxon>
    </lineage>
</organism>
<feature type="domain" description="Isochorismatase-like" evidence="3">
    <location>
        <begin position="8"/>
        <end position="143"/>
    </location>
</feature>
<dbReference type="PANTHER" id="PTHR43540">
    <property type="entry name" value="PEROXYUREIDOACRYLATE/UREIDOACRYLATE AMIDOHYDROLASE-RELATED"/>
    <property type="match status" value="1"/>
</dbReference>
<dbReference type="SUPFAM" id="SSF52499">
    <property type="entry name" value="Isochorismatase-like hydrolases"/>
    <property type="match status" value="1"/>
</dbReference>
<dbReference type="Pfam" id="PF00857">
    <property type="entry name" value="Isochorismatase"/>
    <property type="match status" value="1"/>
</dbReference>
<evidence type="ECO:0000256" key="2">
    <source>
        <dbReference type="ARBA" id="ARBA00022801"/>
    </source>
</evidence>
<dbReference type="EMBL" id="BJUG01000002">
    <property type="protein sequence ID" value="GEK36236.1"/>
    <property type="molecule type" value="Genomic_DNA"/>
</dbReference>
<name>A0A510WAS2_ENTTH</name>
<protein>
    <submittedName>
        <fullName evidence="4">Amidase</fullName>
    </submittedName>
</protein>